<dbReference type="EMBL" id="UINC01026481">
    <property type="protein sequence ID" value="SVB04014.1"/>
    <property type="molecule type" value="Genomic_DNA"/>
</dbReference>
<sequence>MIEISLLIKVMFLGGGLLFCGYLLGRDTGRRQGSGATIDMLCHRGYINYRRSGKDLREIQLVKLNGETEEM</sequence>
<organism evidence="2">
    <name type="scientific">marine metagenome</name>
    <dbReference type="NCBI Taxonomy" id="408172"/>
    <lineage>
        <taxon>unclassified sequences</taxon>
        <taxon>metagenomes</taxon>
        <taxon>ecological metagenomes</taxon>
    </lineage>
</organism>
<accession>A0A382ARL3</accession>
<keyword evidence="1" id="KW-0472">Membrane</keyword>
<evidence type="ECO:0000313" key="2">
    <source>
        <dbReference type="EMBL" id="SVB04014.1"/>
    </source>
</evidence>
<dbReference type="AlphaFoldDB" id="A0A382ARL3"/>
<protein>
    <submittedName>
        <fullName evidence="2">Uncharacterized protein</fullName>
    </submittedName>
</protein>
<evidence type="ECO:0000256" key="1">
    <source>
        <dbReference type="SAM" id="Phobius"/>
    </source>
</evidence>
<gene>
    <name evidence="2" type="ORF">METZ01_LOCUS156868</name>
</gene>
<keyword evidence="1" id="KW-1133">Transmembrane helix</keyword>
<feature type="transmembrane region" description="Helical" evidence="1">
    <location>
        <begin position="6"/>
        <end position="24"/>
    </location>
</feature>
<reference evidence="2" key="1">
    <citation type="submission" date="2018-05" db="EMBL/GenBank/DDBJ databases">
        <authorList>
            <person name="Lanie J.A."/>
            <person name="Ng W.-L."/>
            <person name="Kazmierczak K.M."/>
            <person name="Andrzejewski T.M."/>
            <person name="Davidsen T.M."/>
            <person name="Wayne K.J."/>
            <person name="Tettelin H."/>
            <person name="Glass J.I."/>
            <person name="Rusch D."/>
            <person name="Podicherti R."/>
            <person name="Tsui H.-C.T."/>
            <person name="Winkler M.E."/>
        </authorList>
    </citation>
    <scope>NUCLEOTIDE SEQUENCE</scope>
</reference>
<name>A0A382ARL3_9ZZZZ</name>
<keyword evidence="1" id="KW-0812">Transmembrane</keyword>
<proteinExistence type="predicted"/>